<dbReference type="EMBL" id="MXAL01000008">
    <property type="protein sequence ID" value="OWF32592.1"/>
    <property type="molecule type" value="Genomic_DNA"/>
</dbReference>
<protein>
    <submittedName>
        <fullName evidence="1">Uncharacterized protein</fullName>
    </submittedName>
</protein>
<evidence type="ECO:0000313" key="1">
    <source>
        <dbReference type="EMBL" id="OWF32592.1"/>
    </source>
</evidence>
<sequence length="336" mass="38938">MSSTESIRKDLDGIKTKIKYKEANDSTDSANDLKNKDIIDSEGNLKMNNFGSFISCKHGLPNNNDLRKLLKNHPNKFTSKYFYDTEKCDFSFNDSFFGEEDFNNDYMFLGLNVAARGDDKKDDGGVKTKAYTLAGWKNFHDMNPKTRTNTCKLFMQLNNDRFKGCYITDLIKYKVDSNADHLSRDLFLASNNKCSFLYNSNDIYKVSNNKDIATVGDKRIELYKEWYKKDSEDKIRKDIHNNNSIFDKSVQIFIEECNIIQPKHLVAFGGDVYRALKRFKETKAVKSSNASNVNIGKLIDNAIWLDHYSGYSKNFIKWFEEQPNEHIPDYVQKLNS</sequence>
<comment type="caution">
    <text evidence="1">The sequence shown here is derived from an EMBL/GenBank/DDBJ whole genome shotgun (WGS) entry which is preliminary data.</text>
</comment>
<dbReference type="Proteomes" id="UP000196649">
    <property type="component" value="Unassembled WGS sequence"/>
</dbReference>
<name>A0A210P7X5_9LACO</name>
<proteinExistence type="predicted"/>
<dbReference type="RefSeq" id="WP_054642820.1">
    <property type="nucleotide sequence ID" value="NZ_LNUB01000047.1"/>
</dbReference>
<gene>
    <name evidence="1" type="ORF">LKACC12383_01815</name>
</gene>
<reference evidence="1 2" key="1">
    <citation type="submission" date="2017-03" db="EMBL/GenBank/DDBJ databases">
        <title>Genome sequence of Lactobacillus kimchii KACC 12383.</title>
        <authorList>
            <person name="Chun J."/>
        </authorList>
    </citation>
    <scope>NUCLEOTIDE SEQUENCE [LARGE SCALE GENOMIC DNA]</scope>
    <source>
        <strain evidence="1 2">KACC 12383</strain>
    </source>
</reference>
<organism evidence="1 2">
    <name type="scientific">Companilactobacillus kimchii</name>
    <dbReference type="NCBI Taxonomy" id="2801452"/>
    <lineage>
        <taxon>Bacteria</taxon>
        <taxon>Bacillati</taxon>
        <taxon>Bacillota</taxon>
        <taxon>Bacilli</taxon>
        <taxon>Lactobacillales</taxon>
        <taxon>Lactobacillaceae</taxon>
        <taxon>Companilactobacillus</taxon>
    </lineage>
</organism>
<accession>A0A210P7X5</accession>
<evidence type="ECO:0000313" key="2">
    <source>
        <dbReference type="Proteomes" id="UP000196649"/>
    </source>
</evidence>
<dbReference type="AlphaFoldDB" id="A0A210P7X5"/>